<dbReference type="EMBL" id="PDLL01000176">
    <property type="protein sequence ID" value="PYY69613.1"/>
    <property type="molecule type" value="Genomic_DNA"/>
</dbReference>
<dbReference type="GO" id="GO:0003700">
    <property type="term" value="F:DNA-binding transcription factor activity"/>
    <property type="evidence" value="ECO:0007669"/>
    <property type="project" value="TreeGrafter"/>
</dbReference>
<dbReference type="InterPro" id="IPR001647">
    <property type="entry name" value="HTH_TetR"/>
</dbReference>
<organism evidence="6 7">
    <name type="scientific">Pseudomonas jessenii</name>
    <dbReference type="NCBI Taxonomy" id="77298"/>
    <lineage>
        <taxon>Bacteria</taxon>
        <taxon>Pseudomonadati</taxon>
        <taxon>Pseudomonadota</taxon>
        <taxon>Gammaproteobacteria</taxon>
        <taxon>Pseudomonadales</taxon>
        <taxon>Pseudomonadaceae</taxon>
        <taxon>Pseudomonas</taxon>
    </lineage>
</organism>
<dbReference type="SUPFAM" id="SSF46689">
    <property type="entry name" value="Homeodomain-like"/>
    <property type="match status" value="1"/>
</dbReference>
<dbReference type="RefSeq" id="WP_110660206.1">
    <property type="nucleotide sequence ID" value="NZ_PDLL01000176.1"/>
</dbReference>
<dbReference type="AlphaFoldDB" id="A0A2W0EMB1"/>
<gene>
    <name evidence="6" type="ORF">CRX42_15660</name>
</gene>
<dbReference type="PRINTS" id="PR00455">
    <property type="entry name" value="HTHTETR"/>
</dbReference>
<feature type="domain" description="HTH tetR-type" evidence="5">
    <location>
        <begin position="16"/>
        <end position="76"/>
    </location>
</feature>
<evidence type="ECO:0000313" key="6">
    <source>
        <dbReference type="EMBL" id="PYY69613.1"/>
    </source>
</evidence>
<keyword evidence="1" id="KW-0805">Transcription regulation</keyword>
<dbReference type="OrthoDB" id="9816320at2"/>
<dbReference type="Pfam" id="PF00440">
    <property type="entry name" value="TetR_N"/>
    <property type="match status" value="1"/>
</dbReference>
<dbReference type="Gene3D" id="1.10.357.10">
    <property type="entry name" value="Tetracycline Repressor, domain 2"/>
    <property type="match status" value="1"/>
</dbReference>
<dbReference type="InterPro" id="IPR050109">
    <property type="entry name" value="HTH-type_TetR-like_transc_reg"/>
</dbReference>
<evidence type="ECO:0000313" key="7">
    <source>
        <dbReference type="Proteomes" id="UP000247437"/>
    </source>
</evidence>
<sequence>MPTATASRVPKQDRSRAALEKLLSATREILSEGTFEQLTIAGISKRSGVSVGSIYARFQGKDELFLAVMADVFGELETEWAELISSVRSRQLTLDDKVPELIETLAEHLRRHASILKPFMARGSDPRVAAFGKAGHMKTASSFQSLLLESRTEIKHPFPEHAVNACFSIGYAALARFLGLGSAAEAAGEGDWGQLKQDLGSMCVGFLKQTGA</sequence>
<keyword evidence="2 4" id="KW-0238">DNA-binding</keyword>
<comment type="caution">
    <text evidence="6">The sequence shown here is derived from an EMBL/GenBank/DDBJ whole genome shotgun (WGS) entry which is preliminary data.</text>
</comment>
<feature type="DNA-binding region" description="H-T-H motif" evidence="4">
    <location>
        <begin position="39"/>
        <end position="58"/>
    </location>
</feature>
<protein>
    <submittedName>
        <fullName evidence="6">TetR family transcriptional regulator</fullName>
    </submittedName>
</protein>
<proteinExistence type="predicted"/>
<reference evidence="6 7" key="1">
    <citation type="journal article" date="2018" name="Appl. Microbiol. Biotechnol.">
        <title>Characterization of the caprolactam degradation pathway in Pseudomonas jessenii using mass spectrometry-based proteomics.</title>
        <authorList>
            <person name="Otzen M."/>
            <person name="Palacio C."/>
            <person name="Janssen D.B."/>
        </authorList>
    </citation>
    <scope>NUCLEOTIDE SEQUENCE [LARGE SCALE GENOMIC DNA]</scope>
    <source>
        <strain evidence="6 7">GO3</strain>
    </source>
</reference>
<evidence type="ECO:0000256" key="4">
    <source>
        <dbReference type="PROSITE-ProRule" id="PRU00335"/>
    </source>
</evidence>
<dbReference type="PANTHER" id="PTHR30055:SF234">
    <property type="entry name" value="HTH-TYPE TRANSCRIPTIONAL REGULATOR BETI"/>
    <property type="match status" value="1"/>
</dbReference>
<evidence type="ECO:0000256" key="2">
    <source>
        <dbReference type="ARBA" id="ARBA00023125"/>
    </source>
</evidence>
<name>A0A2W0EMB1_PSEJE</name>
<dbReference type="PANTHER" id="PTHR30055">
    <property type="entry name" value="HTH-TYPE TRANSCRIPTIONAL REGULATOR RUTR"/>
    <property type="match status" value="1"/>
</dbReference>
<keyword evidence="3" id="KW-0804">Transcription</keyword>
<dbReference type="GO" id="GO:0000976">
    <property type="term" value="F:transcription cis-regulatory region binding"/>
    <property type="evidence" value="ECO:0007669"/>
    <property type="project" value="TreeGrafter"/>
</dbReference>
<dbReference type="InterPro" id="IPR009057">
    <property type="entry name" value="Homeodomain-like_sf"/>
</dbReference>
<evidence type="ECO:0000259" key="5">
    <source>
        <dbReference type="PROSITE" id="PS50977"/>
    </source>
</evidence>
<dbReference type="Proteomes" id="UP000247437">
    <property type="component" value="Unassembled WGS sequence"/>
</dbReference>
<evidence type="ECO:0000256" key="3">
    <source>
        <dbReference type="ARBA" id="ARBA00023163"/>
    </source>
</evidence>
<dbReference type="PROSITE" id="PS50977">
    <property type="entry name" value="HTH_TETR_2"/>
    <property type="match status" value="1"/>
</dbReference>
<evidence type="ECO:0000256" key="1">
    <source>
        <dbReference type="ARBA" id="ARBA00023015"/>
    </source>
</evidence>
<accession>A0A2W0EMB1</accession>